<dbReference type="AlphaFoldDB" id="A0A820JYB3"/>
<protein>
    <submittedName>
        <fullName evidence="1">Uncharacterized protein</fullName>
    </submittedName>
</protein>
<dbReference type="EMBL" id="CAJOAX010057834">
    <property type="protein sequence ID" value="CAF4333905.1"/>
    <property type="molecule type" value="Genomic_DNA"/>
</dbReference>
<gene>
    <name evidence="1" type="ORF">OTI717_LOCUS43048</name>
</gene>
<name>A0A820JYB3_9BILA</name>
<reference evidence="1" key="1">
    <citation type="submission" date="2021-02" db="EMBL/GenBank/DDBJ databases">
        <authorList>
            <person name="Nowell W R."/>
        </authorList>
    </citation>
    <scope>NUCLEOTIDE SEQUENCE</scope>
</reference>
<accession>A0A820JYB3</accession>
<sequence length="52" mass="5721">LFSPLSTTFNISSPIISLSNASSNNDLLDDINCLTTTRNSSRDRSFTQNPFP</sequence>
<feature type="non-terminal residue" evidence="1">
    <location>
        <position position="1"/>
    </location>
</feature>
<comment type="caution">
    <text evidence="1">The sequence shown here is derived from an EMBL/GenBank/DDBJ whole genome shotgun (WGS) entry which is preliminary data.</text>
</comment>
<proteinExistence type="predicted"/>
<dbReference type="Proteomes" id="UP000663823">
    <property type="component" value="Unassembled WGS sequence"/>
</dbReference>
<organism evidence="1 2">
    <name type="scientific">Rotaria sordida</name>
    <dbReference type="NCBI Taxonomy" id="392033"/>
    <lineage>
        <taxon>Eukaryota</taxon>
        <taxon>Metazoa</taxon>
        <taxon>Spiralia</taxon>
        <taxon>Gnathifera</taxon>
        <taxon>Rotifera</taxon>
        <taxon>Eurotatoria</taxon>
        <taxon>Bdelloidea</taxon>
        <taxon>Philodinida</taxon>
        <taxon>Philodinidae</taxon>
        <taxon>Rotaria</taxon>
    </lineage>
</organism>
<evidence type="ECO:0000313" key="2">
    <source>
        <dbReference type="Proteomes" id="UP000663823"/>
    </source>
</evidence>
<evidence type="ECO:0000313" key="1">
    <source>
        <dbReference type="EMBL" id="CAF4333905.1"/>
    </source>
</evidence>